<evidence type="ECO:0000256" key="1">
    <source>
        <dbReference type="SAM" id="MobiDB-lite"/>
    </source>
</evidence>
<gene>
    <name evidence="2" type="ORF">SASPL_146209</name>
</gene>
<accession>A0A8X8Z4P1</accession>
<reference evidence="2" key="1">
    <citation type="submission" date="2018-01" db="EMBL/GenBank/DDBJ databases">
        <authorList>
            <person name="Mao J.F."/>
        </authorList>
    </citation>
    <scope>NUCLEOTIDE SEQUENCE</scope>
    <source>
        <strain evidence="2">Huo1</strain>
        <tissue evidence="2">Leaf</tissue>
    </source>
</reference>
<sequence length="183" mass="19986">MTEKTELPPLQQFRAKVDIGHIAARVYKDPTVRSRARKVVGIKRMTGLTDSASFDRHAQMICPLFVKHSLGAKTAKPETRKTTTLKSGPGAEEILSRTPTTLTSRAGMIRRYSSSGGDNEKGENSGDDDESKKPIKGILKCPSTTLNRSGSCRSLTPLSPSPSPLSQKLRRANSKGCNVRFKM</sequence>
<name>A0A8X8Z4P1_SALSN</name>
<comment type="caution">
    <text evidence="2">The sequence shown here is derived from an EMBL/GenBank/DDBJ whole genome shotgun (WGS) entry which is preliminary data.</text>
</comment>
<organism evidence="2">
    <name type="scientific">Salvia splendens</name>
    <name type="common">Scarlet sage</name>
    <dbReference type="NCBI Taxonomy" id="180675"/>
    <lineage>
        <taxon>Eukaryota</taxon>
        <taxon>Viridiplantae</taxon>
        <taxon>Streptophyta</taxon>
        <taxon>Embryophyta</taxon>
        <taxon>Tracheophyta</taxon>
        <taxon>Spermatophyta</taxon>
        <taxon>Magnoliopsida</taxon>
        <taxon>eudicotyledons</taxon>
        <taxon>Gunneridae</taxon>
        <taxon>Pentapetalae</taxon>
        <taxon>asterids</taxon>
        <taxon>lamiids</taxon>
        <taxon>Lamiales</taxon>
        <taxon>Lamiaceae</taxon>
        <taxon>Nepetoideae</taxon>
        <taxon>Mentheae</taxon>
        <taxon>Salviinae</taxon>
        <taxon>Salvia</taxon>
        <taxon>Salvia subgen. Calosphace</taxon>
        <taxon>core Calosphace</taxon>
    </lineage>
</organism>
<dbReference type="AlphaFoldDB" id="A0A8X8Z4P1"/>
<protein>
    <submittedName>
        <fullName evidence="2">Uncharacterized protein</fullName>
    </submittedName>
</protein>
<feature type="compositionally biased region" description="Polar residues" evidence="1">
    <location>
        <begin position="142"/>
        <end position="153"/>
    </location>
</feature>
<dbReference type="EMBL" id="PNBA02000018">
    <property type="protein sequence ID" value="KAG6392007.1"/>
    <property type="molecule type" value="Genomic_DNA"/>
</dbReference>
<evidence type="ECO:0000313" key="2">
    <source>
        <dbReference type="EMBL" id="KAG6392007.1"/>
    </source>
</evidence>
<proteinExistence type="predicted"/>
<feature type="region of interest" description="Disordered" evidence="1">
    <location>
        <begin position="73"/>
        <end position="183"/>
    </location>
</feature>
<dbReference type="Proteomes" id="UP000298416">
    <property type="component" value="Unassembled WGS sequence"/>
</dbReference>
<evidence type="ECO:0000313" key="3">
    <source>
        <dbReference type="Proteomes" id="UP000298416"/>
    </source>
</evidence>
<keyword evidence="3" id="KW-1185">Reference proteome</keyword>
<reference evidence="2" key="2">
    <citation type="submission" date="2020-08" db="EMBL/GenBank/DDBJ databases">
        <title>Plant Genome Project.</title>
        <authorList>
            <person name="Zhang R.-G."/>
        </authorList>
    </citation>
    <scope>NUCLEOTIDE SEQUENCE</scope>
    <source>
        <strain evidence="2">Huo1</strain>
        <tissue evidence="2">Leaf</tissue>
    </source>
</reference>